<dbReference type="Gene3D" id="2.120.10.30">
    <property type="entry name" value="TolB, C-terminal domain"/>
    <property type="match status" value="1"/>
</dbReference>
<dbReference type="GO" id="GO:0008270">
    <property type="term" value="F:zinc ion binding"/>
    <property type="evidence" value="ECO:0007669"/>
    <property type="project" value="UniProtKB-KW"/>
</dbReference>
<gene>
    <name evidence="3" type="ORF">LOD99_12605</name>
</gene>
<evidence type="ECO:0000256" key="2">
    <source>
        <dbReference type="PROSITE-ProRule" id="PRU00504"/>
    </source>
</evidence>
<evidence type="ECO:0000313" key="4">
    <source>
        <dbReference type="Proteomes" id="UP001165289"/>
    </source>
</evidence>
<dbReference type="AlphaFoldDB" id="A0AAV7JCI4"/>
<dbReference type="SUPFAM" id="SSF63829">
    <property type="entry name" value="Calcium-dependent phosphotriesterase"/>
    <property type="match status" value="1"/>
</dbReference>
<accession>A0AAV7JCI4</accession>
<sequence>MATCMVYMNMEGQIEEIEKQIEQKFDNIISSVERRRSELLSIVKQLKIDLTNKEIERMDTLQKIESLESVLSSFKVNKLEHIQSKISEQINDEKLRLELDEKEQGYVNFFCNTNEILRKISNLGRIIQQVVPKYSTSKQAITSIGKVGSISSVFNRPTGVAVDDDSERIFVLDTGNHRIQIFSMECEFINEFDSKRLKEPCGIAYFQNSIYVADATLHNVFKYDCTSHPVYIKSLHDVNFNLEDQPRRPLGITVDAFTGEVYLTDAKLNSVLVYSSDLNFLRKFGSNLIHPSDVKVYQDFVYVVDYSRPCLHKFNKSGRLISDIHLLHSSFTIESPQHFTIDCMGNFLISNWKNDTVDIAHPDGDVFCSIGSDPRTGTVLKTPKGVAVTKSALYTKLPNQEGENKIDKEPFTCKLNAIAGSQLTLVLVFHGHYNEPDFEIQLDVKPGIRELKLDYDVSKGVWSHSIADL</sequence>
<dbReference type="PANTHER" id="PTHR24104:SF25">
    <property type="entry name" value="PROTEIN LIN-41"/>
    <property type="match status" value="1"/>
</dbReference>
<dbReference type="GO" id="GO:0043161">
    <property type="term" value="P:proteasome-mediated ubiquitin-dependent protein catabolic process"/>
    <property type="evidence" value="ECO:0007669"/>
    <property type="project" value="TreeGrafter"/>
</dbReference>
<name>A0AAV7JCI4_9METZ</name>
<dbReference type="InterPro" id="IPR050952">
    <property type="entry name" value="TRIM-NHL_E3_ligases"/>
</dbReference>
<dbReference type="GO" id="GO:0061630">
    <property type="term" value="F:ubiquitin protein ligase activity"/>
    <property type="evidence" value="ECO:0007669"/>
    <property type="project" value="TreeGrafter"/>
</dbReference>
<dbReference type="InterPro" id="IPR011042">
    <property type="entry name" value="6-blade_b-propeller_TolB-like"/>
</dbReference>
<dbReference type="InterPro" id="IPR001258">
    <property type="entry name" value="NHL_repeat"/>
</dbReference>
<keyword evidence="1" id="KW-0677">Repeat</keyword>
<dbReference type="CDD" id="cd05819">
    <property type="entry name" value="NHL"/>
    <property type="match status" value="1"/>
</dbReference>
<dbReference type="PROSITE" id="PS51125">
    <property type="entry name" value="NHL"/>
    <property type="match status" value="1"/>
</dbReference>
<reference evidence="3 4" key="1">
    <citation type="journal article" date="2023" name="BMC Biol.">
        <title>The compact genome of the sponge Oopsacas minuta (Hexactinellida) is lacking key metazoan core genes.</title>
        <authorList>
            <person name="Santini S."/>
            <person name="Schenkelaars Q."/>
            <person name="Jourda C."/>
            <person name="Duchesne M."/>
            <person name="Belahbib H."/>
            <person name="Rocher C."/>
            <person name="Selva M."/>
            <person name="Riesgo A."/>
            <person name="Vervoort M."/>
            <person name="Leys S.P."/>
            <person name="Kodjabachian L."/>
            <person name="Le Bivic A."/>
            <person name="Borchiellini C."/>
            <person name="Claverie J.M."/>
            <person name="Renard E."/>
        </authorList>
    </citation>
    <scope>NUCLEOTIDE SEQUENCE [LARGE SCALE GENOMIC DNA]</scope>
    <source>
        <strain evidence="3">SPO-2</strain>
    </source>
</reference>
<proteinExistence type="predicted"/>
<dbReference type="GO" id="GO:0000209">
    <property type="term" value="P:protein polyubiquitination"/>
    <property type="evidence" value="ECO:0007669"/>
    <property type="project" value="TreeGrafter"/>
</dbReference>
<dbReference type="PANTHER" id="PTHR24104">
    <property type="entry name" value="E3 UBIQUITIN-PROTEIN LIGASE NHLRC1-RELATED"/>
    <property type="match status" value="1"/>
</dbReference>
<feature type="repeat" description="NHL" evidence="2">
    <location>
        <begin position="154"/>
        <end position="185"/>
    </location>
</feature>
<comment type="caution">
    <text evidence="3">The sequence shown here is derived from an EMBL/GenBank/DDBJ whole genome shotgun (WGS) entry which is preliminary data.</text>
</comment>
<keyword evidence="4" id="KW-1185">Reference proteome</keyword>
<dbReference type="Pfam" id="PF01436">
    <property type="entry name" value="NHL"/>
    <property type="match status" value="1"/>
</dbReference>
<dbReference type="Proteomes" id="UP001165289">
    <property type="component" value="Unassembled WGS sequence"/>
</dbReference>
<organism evidence="3 4">
    <name type="scientific">Oopsacas minuta</name>
    <dbReference type="NCBI Taxonomy" id="111878"/>
    <lineage>
        <taxon>Eukaryota</taxon>
        <taxon>Metazoa</taxon>
        <taxon>Porifera</taxon>
        <taxon>Hexactinellida</taxon>
        <taxon>Hexasterophora</taxon>
        <taxon>Lyssacinosida</taxon>
        <taxon>Leucopsacidae</taxon>
        <taxon>Oopsacas</taxon>
    </lineage>
</organism>
<evidence type="ECO:0000256" key="1">
    <source>
        <dbReference type="ARBA" id="ARBA00022737"/>
    </source>
</evidence>
<protein>
    <submittedName>
        <fullName evidence="3">E3 ubiquitin-protein ligase TRIM71-like</fullName>
    </submittedName>
</protein>
<dbReference type="EMBL" id="JAKMXF010000354">
    <property type="protein sequence ID" value="KAI6646484.1"/>
    <property type="molecule type" value="Genomic_DNA"/>
</dbReference>
<evidence type="ECO:0000313" key="3">
    <source>
        <dbReference type="EMBL" id="KAI6646484.1"/>
    </source>
</evidence>